<keyword evidence="3" id="KW-1185">Reference proteome</keyword>
<feature type="transmembrane region" description="Helical" evidence="1">
    <location>
        <begin position="60"/>
        <end position="79"/>
    </location>
</feature>
<feature type="transmembrane region" description="Helical" evidence="1">
    <location>
        <begin position="37"/>
        <end position="54"/>
    </location>
</feature>
<dbReference type="EMBL" id="JAUFQY010000002">
    <property type="protein sequence ID" value="MDN3701995.1"/>
    <property type="molecule type" value="Genomic_DNA"/>
</dbReference>
<dbReference type="RefSeq" id="WP_261840160.1">
    <property type="nucleotide sequence ID" value="NZ_AP025459.1"/>
</dbReference>
<keyword evidence="1" id="KW-1133">Transmembrane helix</keyword>
<dbReference type="Proteomes" id="UP001223712">
    <property type="component" value="Unassembled WGS sequence"/>
</dbReference>
<comment type="caution">
    <text evidence="2">The sequence shown here is derived from an EMBL/GenBank/DDBJ whole genome shotgun (WGS) entry which is preliminary data.</text>
</comment>
<protein>
    <recommendedName>
        <fullName evidence="4">QacE</fullName>
    </recommendedName>
</protein>
<evidence type="ECO:0000313" key="3">
    <source>
        <dbReference type="Proteomes" id="UP001223712"/>
    </source>
</evidence>
<reference evidence="3" key="1">
    <citation type="journal article" date="2019" name="Int. J. Syst. Evol. Microbiol.">
        <title>The Global Catalogue of Microorganisms (GCM) 10K type strain sequencing project: providing services to taxonomists for standard genome sequencing and annotation.</title>
        <authorList>
            <consortium name="The Broad Institute Genomics Platform"/>
            <consortium name="The Broad Institute Genome Sequencing Center for Infectious Disease"/>
            <person name="Wu L."/>
            <person name="Ma J."/>
        </authorList>
    </citation>
    <scope>NUCLEOTIDE SEQUENCE [LARGE SCALE GENOMIC DNA]</scope>
    <source>
        <strain evidence="3">CECT 7226</strain>
    </source>
</reference>
<keyword evidence="1" id="KW-0472">Membrane</keyword>
<evidence type="ECO:0000313" key="2">
    <source>
        <dbReference type="EMBL" id="MDN3701995.1"/>
    </source>
</evidence>
<accession>A0ABT8CLY4</accession>
<evidence type="ECO:0000256" key="1">
    <source>
        <dbReference type="SAM" id="Phobius"/>
    </source>
</evidence>
<name>A0ABT8CLY4_9VIBR</name>
<keyword evidence="1" id="KW-0812">Transmembrane</keyword>
<organism evidence="2 3">
    <name type="scientific">Vibrio artabrorum</name>
    <dbReference type="NCBI Taxonomy" id="446374"/>
    <lineage>
        <taxon>Bacteria</taxon>
        <taxon>Pseudomonadati</taxon>
        <taxon>Pseudomonadota</taxon>
        <taxon>Gammaproteobacteria</taxon>
        <taxon>Vibrionales</taxon>
        <taxon>Vibrionaceae</taxon>
        <taxon>Vibrio</taxon>
    </lineage>
</organism>
<sequence>MDDFEIGNTAFRYKRDEFPLSKIKNARVKLNTVKDHALKLFLMGAIVSSVVWVICPEGFGIVIAPIAFILGVVFTIFTIKKYELQVEFEHIDETGLQWVSVAGSSKPESKTIFEKQVNAVKRAITG</sequence>
<gene>
    <name evidence="2" type="ORF">QWY96_15790</name>
</gene>
<proteinExistence type="predicted"/>
<evidence type="ECO:0008006" key="4">
    <source>
        <dbReference type="Google" id="ProtNLM"/>
    </source>
</evidence>